<evidence type="ECO:0000259" key="1">
    <source>
        <dbReference type="PROSITE" id="PS50994"/>
    </source>
</evidence>
<dbReference type="EMBL" id="ATFC01000001">
    <property type="protein sequence ID" value="EPF47781.1"/>
    <property type="molecule type" value="Genomic_DNA"/>
</dbReference>
<dbReference type="GeneID" id="301460262"/>
<accession>S3LE66</accession>
<keyword evidence="3" id="KW-1185">Reference proteome</keyword>
<gene>
    <name evidence="2" type="ORF">HMPREF1222_00040</name>
</gene>
<organism evidence="2 3">
    <name type="scientific">Treponema vincentii F0403</name>
    <dbReference type="NCBI Taxonomy" id="1125702"/>
    <lineage>
        <taxon>Bacteria</taxon>
        <taxon>Pseudomonadati</taxon>
        <taxon>Spirochaetota</taxon>
        <taxon>Spirochaetia</taxon>
        <taxon>Spirochaetales</taxon>
        <taxon>Treponemataceae</taxon>
        <taxon>Treponema</taxon>
    </lineage>
</organism>
<reference evidence="2 3" key="1">
    <citation type="submission" date="2013-04" db="EMBL/GenBank/DDBJ databases">
        <title>The Genome Sequence of Treponema vincentii F0403.</title>
        <authorList>
            <consortium name="The Broad Institute Genomics Platform"/>
            <person name="Earl A."/>
            <person name="Ward D."/>
            <person name="Feldgarden M."/>
            <person name="Gevers D."/>
            <person name="Leonetti C."/>
            <person name="Izard J."/>
            <person name="Walker B."/>
            <person name="Young S."/>
            <person name="Zeng Q."/>
            <person name="Gargeya S."/>
            <person name="Fitzgerald M."/>
            <person name="Haas B."/>
            <person name="Abouelleil A."/>
            <person name="Allen A.W."/>
            <person name="Alvarado L."/>
            <person name="Arachchi H.M."/>
            <person name="Berlin A.M."/>
            <person name="Chapman S.B."/>
            <person name="Gainer-Dewar J."/>
            <person name="Goldberg J."/>
            <person name="Griggs A."/>
            <person name="Gujja S."/>
            <person name="Hansen M."/>
            <person name="Howarth C."/>
            <person name="Imamovic A."/>
            <person name="Ireland A."/>
            <person name="Larimer J."/>
            <person name="McCowan C."/>
            <person name="Murphy C."/>
            <person name="Pearson M."/>
            <person name="Poon T.W."/>
            <person name="Priest M."/>
            <person name="Roberts A."/>
            <person name="Saif S."/>
            <person name="Shea T."/>
            <person name="Sisk P."/>
            <person name="Sykes S."/>
            <person name="Wortman J."/>
            <person name="Nusbaum C."/>
            <person name="Birren B."/>
        </authorList>
    </citation>
    <scope>NUCLEOTIDE SEQUENCE [LARGE SCALE GENOMIC DNA]</scope>
    <source>
        <strain evidence="2 3">F0403</strain>
    </source>
</reference>
<dbReference type="GO" id="GO:0015074">
    <property type="term" value="P:DNA integration"/>
    <property type="evidence" value="ECO:0007669"/>
    <property type="project" value="InterPro"/>
</dbReference>
<comment type="caution">
    <text evidence="2">The sequence shown here is derived from an EMBL/GenBank/DDBJ whole genome shotgun (WGS) entry which is preliminary data.</text>
</comment>
<proteinExistence type="predicted"/>
<dbReference type="PANTHER" id="PTHR35004:SF7">
    <property type="entry name" value="INTEGRASE PROTEIN"/>
    <property type="match status" value="1"/>
</dbReference>
<dbReference type="Gene3D" id="3.30.420.10">
    <property type="entry name" value="Ribonuclease H-like superfamily/Ribonuclease H"/>
    <property type="match status" value="1"/>
</dbReference>
<dbReference type="AlphaFoldDB" id="S3LE66"/>
<sequence length="566" mass="62700">MYQAYVKKMEGAKSAAERKAVIAELCRMFAFSQAKAYKVLKEAGWQSGRKERKDAGSSGISQEELKLIASVLRNSVRKNGKATMGVPVARSILQANGINIPIADSRLRELLVENGLSLAEAEIPRPHRTMRTLYPNQVHQADPSVCLIWFAPNGEQKLYDADEVYKNKNPREGKLKCWRYVLTDHTSGSICVRYYAAMGESAVNMYDFLLYAWGQKHNPLYVFHGLPELLIWDCGTGNTARAVTAALTALKVETQPHLPGNPRAKGQVEVSNNIVETQFESRLKLEPVHSFAALNEAAERWCAAYNANLIEGQDTRLTRHGKKIGSRTELWQRILPEQLRELPDPVICRQIFTAGIQTRRVAGDLSVSIVHPHVKESLRYSLQGLRGVTVGQTVNVQPVLVSATPTVRVSFQYNGELVAYEVEPIEYDENGFDITAPVPGVNYKAAGFTDREATNKELTALAKGTKERPFTEITGGKGLTAHSHIDAKSLFIRSQTGTQITVDSVQMHDILISGAEAAKRIKARLGYVPDGFLERMKAEYENNVPSQVIDALAAEYAHGEELAQLG</sequence>
<dbReference type="InterPro" id="IPR036397">
    <property type="entry name" value="RNaseH_sf"/>
</dbReference>
<dbReference type="HOGENOM" id="CLU_019645_0_0_12"/>
<dbReference type="PROSITE" id="PS50994">
    <property type="entry name" value="INTEGRASE"/>
    <property type="match status" value="1"/>
</dbReference>
<dbReference type="RefSeq" id="WP_016517688.1">
    <property type="nucleotide sequence ID" value="NZ_KE332512.1"/>
</dbReference>
<dbReference type="GO" id="GO:0003676">
    <property type="term" value="F:nucleic acid binding"/>
    <property type="evidence" value="ECO:0007669"/>
    <property type="project" value="InterPro"/>
</dbReference>
<dbReference type="PATRIC" id="fig|1125702.3.peg.40"/>
<feature type="domain" description="Integrase catalytic" evidence="1">
    <location>
        <begin position="148"/>
        <end position="335"/>
    </location>
</feature>
<name>S3LE66_9SPIR</name>
<dbReference type="Proteomes" id="UP000014605">
    <property type="component" value="Unassembled WGS sequence"/>
</dbReference>
<dbReference type="InterPro" id="IPR012337">
    <property type="entry name" value="RNaseH-like_sf"/>
</dbReference>
<evidence type="ECO:0000313" key="3">
    <source>
        <dbReference type="Proteomes" id="UP000014605"/>
    </source>
</evidence>
<dbReference type="PANTHER" id="PTHR35004">
    <property type="entry name" value="TRANSPOSASE RV3428C-RELATED"/>
    <property type="match status" value="1"/>
</dbReference>
<protein>
    <recommendedName>
        <fullName evidence="1">Integrase catalytic domain-containing protein</fullName>
    </recommendedName>
</protein>
<evidence type="ECO:0000313" key="2">
    <source>
        <dbReference type="EMBL" id="EPF47781.1"/>
    </source>
</evidence>
<dbReference type="SUPFAM" id="SSF53098">
    <property type="entry name" value="Ribonuclease H-like"/>
    <property type="match status" value="1"/>
</dbReference>
<dbReference type="InterPro" id="IPR001584">
    <property type="entry name" value="Integrase_cat-core"/>
</dbReference>